<comment type="subcellular location">
    <subcellularLocation>
        <location evidence="1">Membrane</location>
        <topology evidence="1">Multi-pass membrane protein</topology>
    </subcellularLocation>
</comment>
<feature type="compositionally biased region" description="Pro residues" evidence="5">
    <location>
        <begin position="29"/>
        <end position="38"/>
    </location>
</feature>
<sequence length="732" mass="80278">MGSSGVGDEVIPEAPRHGESPQGSSPASSPSPPTPPGQQSPQDTSADQQGQQEAESGQSNGRASSSTTEPRESTESSCDFYPSKCSVLTWGSRAADDGQQLPTLPAAADCRSKPLGTPDDLRNEIAGLLAERDAPQATTAADTEPSFSLRSSVTATGHEEQQHREQHQEMRITSQRRPLMVFRNPPEPFTRTILDSPLGIDPAFIAARVDGRRYRPRGIHKRRGGTSMWIYPELWTSYRQENLVMVFYRASLLANAEGLVDVLFLDGEVGWNMGSRNLRRVGDRQGRVATESGRAECVEAEGGSQSGGLTGYATDIIRETGDGTPSLEEGLREEVGEDEEVKGGIENILEETAYEYWLDFLEVLMPRRSAAILDETSLEWQAMRALEANADMSRDVARRSKSPDTAFTRPDWEGLTRRLQLRVQMLALVPPRPRTPGRMTTIDSSEDLSLPFGHSPVVRRTEIARSLAAASSDIGKPSPGIADEDQRSIDRVTYLGGILLPFTVVAGVLSMNDIFEPGGRLFWVFWVASIPLAAFTVLLIFIDKLSQRFVVVPDDSDDEKRYRDKIEKLPPRPSLPPRRGAVRHSAAPDDHVDLELGASQMIATPTPPEVPVERLQRLSDGDFVLYPERVSIVSGAHNHPFAETLAAGLEGSGFVPDIVLEGYIRVVSEERPAYKNVHGGEGPRPRIQRLGWGGAVLSILGVRKPLMVSGSNPESAVAEAYRRRQRRTKRGQ</sequence>
<dbReference type="GO" id="GO:0016020">
    <property type="term" value="C:membrane"/>
    <property type="evidence" value="ECO:0007669"/>
    <property type="project" value="UniProtKB-SubCell"/>
</dbReference>
<evidence type="ECO:0000256" key="2">
    <source>
        <dbReference type="ARBA" id="ARBA00022692"/>
    </source>
</evidence>
<keyword evidence="4 6" id="KW-0472">Membrane</keyword>
<dbReference type="AlphaFoldDB" id="A0A423XLU5"/>
<feature type="compositionally biased region" description="Basic and acidic residues" evidence="5">
    <location>
        <begin position="561"/>
        <end position="570"/>
    </location>
</feature>
<feature type="region of interest" description="Disordered" evidence="5">
    <location>
        <begin position="131"/>
        <end position="171"/>
    </location>
</feature>
<feature type="region of interest" description="Disordered" evidence="5">
    <location>
        <begin position="561"/>
        <end position="586"/>
    </location>
</feature>
<dbReference type="SUPFAM" id="SSF144083">
    <property type="entry name" value="Magnesium transport protein CorA, transmembrane region"/>
    <property type="match status" value="1"/>
</dbReference>
<dbReference type="OrthoDB" id="5428055at2759"/>
<protein>
    <submittedName>
        <fullName evidence="7">Uncharacterized protein</fullName>
    </submittedName>
</protein>
<feature type="compositionally biased region" description="Low complexity" evidence="5">
    <location>
        <begin position="39"/>
        <end position="68"/>
    </location>
</feature>
<accession>A0A423XLU5</accession>
<dbReference type="InterPro" id="IPR045863">
    <property type="entry name" value="CorA_TM1_TM2"/>
</dbReference>
<evidence type="ECO:0000256" key="6">
    <source>
        <dbReference type="SAM" id="Phobius"/>
    </source>
</evidence>
<gene>
    <name evidence="7" type="ORF">VPNG_01017</name>
</gene>
<name>A0A423XLU5_9PEZI</name>
<keyword evidence="3 6" id="KW-1133">Transmembrane helix</keyword>
<evidence type="ECO:0000256" key="3">
    <source>
        <dbReference type="ARBA" id="ARBA00022989"/>
    </source>
</evidence>
<evidence type="ECO:0000313" key="8">
    <source>
        <dbReference type="Proteomes" id="UP000285146"/>
    </source>
</evidence>
<dbReference type="STRING" id="1230097.A0A423XLU5"/>
<dbReference type="Gene3D" id="1.20.58.340">
    <property type="entry name" value="Magnesium transport protein CorA, transmembrane region"/>
    <property type="match status" value="1"/>
</dbReference>
<evidence type="ECO:0000256" key="1">
    <source>
        <dbReference type="ARBA" id="ARBA00004141"/>
    </source>
</evidence>
<reference evidence="7 8" key="1">
    <citation type="submission" date="2015-09" db="EMBL/GenBank/DDBJ databases">
        <title>Host preference determinants of Valsa canker pathogens revealed by comparative genomics.</title>
        <authorList>
            <person name="Yin Z."/>
            <person name="Huang L."/>
        </authorList>
    </citation>
    <scope>NUCLEOTIDE SEQUENCE [LARGE SCALE GENOMIC DNA]</scope>
    <source>
        <strain evidence="7 8">SXYLt</strain>
    </source>
</reference>
<keyword evidence="8" id="KW-1185">Reference proteome</keyword>
<feature type="transmembrane region" description="Helical" evidence="6">
    <location>
        <begin position="521"/>
        <end position="542"/>
    </location>
</feature>
<evidence type="ECO:0000256" key="4">
    <source>
        <dbReference type="ARBA" id="ARBA00023136"/>
    </source>
</evidence>
<comment type="caution">
    <text evidence="7">The sequence shown here is derived from an EMBL/GenBank/DDBJ whole genome shotgun (WGS) entry which is preliminary data.</text>
</comment>
<organism evidence="7 8">
    <name type="scientific">Cytospora leucostoma</name>
    <dbReference type="NCBI Taxonomy" id="1230097"/>
    <lineage>
        <taxon>Eukaryota</taxon>
        <taxon>Fungi</taxon>
        <taxon>Dikarya</taxon>
        <taxon>Ascomycota</taxon>
        <taxon>Pezizomycotina</taxon>
        <taxon>Sordariomycetes</taxon>
        <taxon>Sordariomycetidae</taxon>
        <taxon>Diaporthales</taxon>
        <taxon>Cytosporaceae</taxon>
        <taxon>Cytospora</taxon>
    </lineage>
</organism>
<feature type="compositionally biased region" description="Basic and acidic residues" evidence="5">
    <location>
        <begin position="157"/>
        <end position="170"/>
    </location>
</feature>
<dbReference type="Proteomes" id="UP000285146">
    <property type="component" value="Unassembled WGS sequence"/>
</dbReference>
<feature type="compositionally biased region" description="Basic residues" evidence="5">
    <location>
        <begin position="723"/>
        <end position="732"/>
    </location>
</feature>
<feature type="region of interest" description="Disordered" evidence="5">
    <location>
        <begin position="1"/>
        <end position="82"/>
    </location>
</feature>
<proteinExistence type="predicted"/>
<keyword evidence="2 6" id="KW-0812">Transmembrane</keyword>
<dbReference type="EMBL" id="LKEB01000003">
    <property type="protein sequence ID" value="ROW17044.1"/>
    <property type="molecule type" value="Genomic_DNA"/>
</dbReference>
<feature type="region of interest" description="Disordered" evidence="5">
    <location>
        <begin position="713"/>
        <end position="732"/>
    </location>
</feature>
<evidence type="ECO:0000256" key="5">
    <source>
        <dbReference type="SAM" id="MobiDB-lite"/>
    </source>
</evidence>
<dbReference type="InParanoid" id="A0A423XLU5"/>
<evidence type="ECO:0000313" key="7">
    <source>
        <dbReference type="EMBL" id="ROW17044.1"/>
    </source>
</evidence>
<feature type="compositionally biased region" description="Polar residues" evidence="5">
    <location>
        <begin position="136"/>
        <end position="155"/>
    </location>
</feature>